<feature type="transmembrane region" description="Helical" evidence="1">
    <location>
        <begin position="34"/>
        <end position="52"/>
    </location>
</feature>
<evidence type="ECO:0000313" key="3">
    <source>
        <dbReference type="Proteomes" id="UP001560573"/>
    </source>
</evidence>
<keyword evidence="1" id="KW-0812">Transmembrane</keyword>
<evidence type="ECO:0000256" key="1">
    <source>
        <dbReference type="SAM" id="Phobius"/>
    </source>
</evidence>
<feature type="transmembrane region" description="Helical" evidence="1">
    <location>
        <begin position="128"/>
        <end position="147"/>
    </location>
</feature>
<keyword evidence="3" id="KW-1185">Reference proteome</keyword>
<proteinExistence type="predicted"/>
<dbReference type="InterPro" id="IPR035177">
    <property type="entry name" value="TssN"/>
</dbReference>
<gene>
    <name evidence="2" type="ORF">QTN47_11585</name>
</gene>
<feature type="transmembrane region" description="Helical" evidence="1">
    <location>
        <begin position="59"/>
        <end position="78"/>
    </location>
</feature>
<dbReference type="Pfam" id="PF17555">
    <property type="entry name" value="TssN"/>
    <property type="match status" value="1"/>
</dbReference>
<dbReference type="Proteomes" id="UP001560573">
    <property type="component" value="Unassembled WGS sequence"/>
</dbReference>
<organism evidence="2 3">
    <name type="scientific">Danxiaibacter flavus</name>
    <dbReference type="NCBI Taxonomy" id="3049108"/>
    <lineage>
        <taxon>Bacteria</taxon>
        <taxon>Pseudomonadati</taxon>
        <taxon>Bacteroidota</taxon>
        <taxon>Chitinophagia</taxon>
        <taxon>Chitinophagales</taxon>
        <taxon>Chitinophagaceae</taxon>
        <taxon>Danxiaibacter</taxon>
    </lineage>
</organism>
<comment type="caution">
    <text evidence="2">The sequence shown here is derived from an EMBL/GenBank/DDBJ whole genome shotgun (WGS) entry which is preliminary data.</text>
</comment>
<keyword evidence="1" id="KW-1133">Transmembrane helix</keyword>
<keyword evidence="1" id="KW-0472">Membrane</keyword>
<reference evidence="2 3" key="1">
    <citation type="submission" date="2023-07" db="EMBL/GenBank/DDBJ databases">
        <authorList>
            <person name="Lian W.-H."/>
        </authorList>
    </citation>
    <scope>NUCLEOTIDE SEQUENCE [LARGE SCALE GENOMIC DNA]</scope>
    <source>
        <strain evidence="2 3">SYSU DXS3180</strain>
    </source>
</reference>
<sequence length="284" mass="32847">MYVGVFLALSITLFAVVGKFSENFAASGKKPAVYGTFSAVVASVAAYAVSLVSEHLFAIYWLLSGLYLLFGIIHLLCVHKKYFSTGNYNNSDIVIGEIFFGLSIIFFSIVVFSALKYFIKEGGKNVDYLFYPMLFSTLSFFIPFLFMHTFEAAYNIPAAEFKTWQYPLQPIDLPDENPKEKILIMGFEIAKKTSDKNKTFFRARGPEGMLLGDLYYHFMNDYNEEQSETPIEYAADDYEPHVWWFRLKRRWYQYSKILNPEISMRENGVKENAVIICERIEKRL</sequence>
<feature type="transmembrane region" description="Helical" evidence="1">
    <location>
        <begin position="98"/>
        <end position="119"/>
    </location>
</feature>
<accession>A0ABV3ZE37</accession>
<name>A0ABV3ZE37_9BACT</name>
<protein>
    <submittedName>
        <fullName evidence="2">TssN family type VI secretion system protein</fullName>
    </submittedName>
</protein>
<dbReference type="EMBL" id="JAULBC010000003">
    <property type="protein sequence ID" value="MEX6688142.1"/>
    <property type="molecule type" value="Genomic_DNA"/>
</dbReference>
<evidence type="ECO:0000313" key="2">
    <source>
        <dbReference type="EMBL" id="MEX6688142.1"/>
    </source>
</evidence>